<dbReference type="EMBL" id="CAUJNA010000868">
    <property type="protein sequence ID" value="CAJ1382062.1"/>
    <property type="molecule type" value="Genomic_DNA"/>
</dbReference>
<proteinExistence type="predicted"/>
<evidence type="ECO:0000313" key="3">
    <source>
        <dbReference type="EMBL" id="CAJ1382062.1"/>
    </source>
</evidence>
<reference evidence="3" key="1">
    <citation type="submission" date="2023-08" db="EMBL/GenBank/DDBJ databases">
        <authorList>
            <person name="Chen Y."/>
            <person name="Shah S."/>
            <person name="Dougan E. K."/>
            <person name="Thang M."/>
            <person name="Chan C."/>
        </authorList>
    </citation>
    <scope>NUCLEOTIDE SEQUENCE</scope>
</reference>
<feature type="chain" id="PRO_5041390599" evidence="2">
    <location>
        <begin position="18"/>
        <end position="367"/>
    </location>
</feature>
<accession>A0AA36I6Q5</accession>
<keyword evidence="2" id="KW-0732">Signal</keyword>
<sequence>MAMVLRALLAMLPLVQGGPAKLYCWSLVTPNTYEVGMLAGMASLGVGLFECNGYDIVSNVTADVLFKDFPDIANQLKDHVHTIDMDLFVNKVSGPVGTDPSSPYTNPNSPLYQGATMKHLANTPVFKEAWQKIFNLGSFQNYDFTAKLDVDAVIVPARLSGMLTNRPKVSEYFFDTLHDMYGNFLHGPIELISRLGMFAFRDARHVCFDKIDQMAYGEDFFAKQCWDMIGIKAVPTMDIRLLYDKYEWGTASQNRCDALVPDPAVFHEPQYYAVFHPYKDMASWLQCRRETGVPKMLSDAQVQSAVALATKPLTLYEQMGQVVARRRPAVVFLAGVGLVAASALLVSRKRLSARGVTQEPLVDEELE</sequence>
<dbReference type="Proteomes" id="UP001178507">
    <property type="component" value="Unassembled WGS sequence"/>
</dbReference>
<evidence type="ECO:0000256" key="2">
    <source>
        <dbReference type="SAM" id="SignalP"/>
    </source>
</evidence>
<evidence type="ECO:0000256" key="1">
    <source>
        <dbReference type="SAM" id="Phobius"/>
    </source>
</evidence>
<comment type="caution">
    <text evidence="3">The sequence shown here is derived from an EMBL/GenBank/DDBJ whole genome shotgun (WGS) entry which is preliminary data.</text>
</comment>
<keyword evidence="1" id="KW-1133">Transmembrane helix</keyword>
<gene>
    <name evidence="3" type="ORF">EVOR1521_LOCUS9545</name>
</gene>
<keyword evidence="4" id="KW-1185">Reference proteome</keyword>
<feature type="signal peptide" evidence="2">
    <location>
        <begin position="1"/>
        <end position="17"/>
    </location>
</feature>
<name>A0AA36I6Q5_9DINO</name>
<dbReference type="AlphaFoldDB" id="A0AA36I6Q5"/>
<keyword evidence="1" id="KW-0812">Transmembrane</keyword>
<protein>
    <submittedName>
        <fullName evidence="3">Uncharacterized protein</fullName>
    </submittedName>
</protein>
<evidence type="ECO:0000313" key="4">
    <source>
        <dbReference type="Proteomes" id="UP001178507"/>
    </source>
</evidence>
<organism evidence="3 4">
    <name type="scientific">Effrenium voratum</name>
    <dbReference type="NCBI Taxonomy" id="2562239"/>
    <lineage>
        <taxon>Eukaryota</taxon>
        <taxon>Sar</taxon>
        <taxon>Alveolata</taxon>
        <taxon>Dinophyceae</taxon>
        <taxon>Suessiales</taxon>
        <taxon>Symbiodiniaceae</taxon>
        <taxon>Effrenium</taxon>
    </lineage>
</organism>
<keyword evidence="1" id="KW-0472">Membrane</keyword>
<feature type="transmembrane region" description="Helical" evidence="1">
    <location>
        <begin position="329"/>
        <end position="346"/>
    </location>
</feature>